<dbReference type="EMBL" id="REGN01003747">
    <property type="protein sequence ID" value="RNA21026.1"/>
    <property type="molecule type" value="Genomic_DNA"/>
</dbReference>
<dbReference type="AlphaFoldDB" id="A0A3M7RBV0"/>
<name>A0A3M7RBV0_BRAPC</name>
<gene>
    <name evidence="1" type="ORF">BpHYR1_019479</name>
</gene>
<keyword evidence="2" id="KW-1185">Reference proteome</keyword>
<dbReference type="Proteomes" id="UP000276133">
    <property type="component" value="Unassembled WGS sequence"/>
</dbReference>
<organism evidence="1 2">
    <name type="scientific">Brachionus plicatilis</name>
    <name type="common">Marine rotifer</name>
    <name type="synonym">Brachionus muelleri</name>
    <dbReference type="NCBI Taxonomy" id="10195"/>
    <lineage>
        <taxon>Eukaryota</taxon>
        <taxon>Metazoa</taxon>
        <taxon>Spiralia</taxon>
        <taxon>Gnathifera</taxon>
        <taxon>Rotifera</taxon>
        <taxon>Eurotatoria</taxon>
        <taxon>Monogononta</taxon>
        <taxon>Pseudotrocha</taxon>
        <taxon>Ploima</taxon>
        <taxon>Brachionidae</taxon>
        <taxon>Brachionus</taxon>
    </lineage>
</organism>
<evidence type="ECO:0000313" key="1">
    <source>
        <dbReference type="EMBL" id="RNA21026.1"/>
    </source>
</evidence>
<sequence>MYQLKQIARYIGFRQILNNYQYLRSFEPWLGKLNNSQLDKLKELISYSGDVTRKKIELKRTSKPHHGHELQGAIRQI</sequence>
<evidence type="ECO:0000313" key="2">
    <source>
        <dbReference type="Proteomes" id="UP000276133"/>
    </source>
</evidence>
<comment type="caution">
    <text evidence="1">The sequence shown here is derived from an EMBL/GenBank/DDBJ whole genome shotgun (WGS) entry which is preliminary data.</text>
</comment>
<accession>A0A3M7RBV0</accession>
<protein>
    <submittedName>
        <fullName evidence="1">Uncharacterized protein</fullName>
    </submittedName>
</protein>
<proteinExistence type="predicted"/>
<reference evidence="1 2" key="1">
    <citation type="journal article" date="2018" name="Sci. Rep.">
        <title>Genomic signatures of local adaptation to the degree of environmental predictability in rotifers.</title>
        <authorList>
            <person name="Franch-Gras L."/>
            <person name="Hahn C."/>
            <person name="Garcia-Roger E.M."/>
            <person name="Carmona M.J."/>
            <person name="Serra M."/>
            <person name="Gomez A."/>
        </authorList>
    </citation>
    <scope>NUCLEOTIDE SEQUENCE [LARGE SCALE GENOMIC DNA]</scope>
    <source>
        <strain evidence="1">HYR1</strain>
    </source>
</reference>